<evidence type="ECO:0000313" key="2">
    <source>
        <dbReference type="Proteomes" id="UP001219525"/>
    </source>
</evidence>
<proteinExistence type="predicted"/>
<protein>
    <submittedName>
        <fullName evidence="1">Uncharacterized protein</fullName>
    </submittedName>
</protein>
<accession>A0AAD6Y0N1</accession>
<comment type="caution">
    <text evidence="1">The sequence shown here is derived from an EMBL/GenBank/DDBJ whole genome shotgun (WGS) entry which is preliminary data.</text>
</comment>
<organism evidence="1 2">
    <name type="scientific">Mycena pura</name>
    <dbReference type="NCBI Taxonomy" id="153505"/>
    <lineage>
        <taxon>Eukaryota</taxon>
        <taxon>Fungi</taxon>
        <taxon>Dikarya</taxon>
        <taxon>Basidiomycota</taxon>
        <taxon>Agaricomycotina</taxon>
        <taxon>Agaricomycetes</taxon>
        <taxon>Agaricomycetidae</taxon>
        <taxon>Agaricales</taxon>
        <taxon>Marasmiineae</taxon>
        <taxon>Mycenaceae</taxon>
        <taxon>Mycena</taxon>
    </lineage>
</organism>
<dbReference type="Proteomes" id="UP001219525">
    <property type="component" value="Unassembled WGS sequence"/>
</dbReference>
<gene>
    <name evidence="1" type="ORF">GGX14DRAFT_676690</name>
</gene>
<dbReference type="EMBL" id="JARJCW010000090">
    <property type="protein sequence ID" value="KAJ7195479.1"/>
    <property type="molecule type" value="Genomic_DNA"/>
</dbReference>
<dbReference type="AlphaFoldDB" id="A0AAD6Y0N1"/>
<name>A0AAD6Y0N1_9AGAR</name>
<keyword evidence="2" id="KW-1185">Reference proteome</keyword>
<evidence type="ECO:0000313" key="1">
    <source>
        <dbReference type="EMBL" id="KAJ7195479.1"/>
    </source>
</evidence>
<reference evidence="1" key="1">
    <citation type="submission" date="2023-03" db="EMBL/GenBank/DDBJ databases">
        <title>Massive genome expansion in bonnet fungi (Mycena s.s.) driven by repeated elements and novel gene families across ecological guilds.</title>
        <authorList>
            <consortium name="Lawrence Berkeley National Laboratory"/>
            <person name="Harder C.B."/>
            <person name="Miyauchi S."/>
            <person name="Viragh M."/>
            <person name="Kuo A."/>
            <person name="Thoen E."/>
            <person name="Andreopoulos B."/>
            <person name="Lu D."/>
            <person name="Skrede I."/>
            <person name="Drula E."/>
            <person name="Henrissat B."/>
            <person name="Morin E."/>
            <person name="Kohler A."/>
            <person name="Barry K."/>
            <person name="LaButti K."/>
            <person name="Morin E."/>
            <person name="Salamov A."/>
            <person name="Lipzen A."/>
            <person name="Mereny Z."/>
            <person name="Hegedus B."/>
            <person name="Baldrian P."/>
            <person name="Stursova M."/>
            <person name="Weitz H."/>
            <person name="Taylor A."/>
            <person name="Grigoriev I.V."/>
            <person name="Nagy L.G."/>
            <person name="Martin F."/>
            <person name="Kauserud H."/>
        </authorList>
    </citation>
    <scope>NUCLEOTIDE SEQUENCE</scope>
    <source>
        <strain evidence="1">9144</strain>
    </source>
</reference>
<sequence length="250" mass="27702">MLPAPSSSTARSRGRIQPKFWDPTLQVTQVLLKPAITSPLIFPSLPVVLASRKLRARNCAGCRPLLHDPATHYTPSDCKALSRARETDHKLVERLSPKTVLLCKRIRKHIEGVEARKEDNGAELVNRAEMEKTLNEINGASAASGTHAHHRVHPCPTTCRPTARPADCTPSDRTTRRRCSPHAPCCKPSDCKTCRLLLAGCHPLLHTSRYTPSDCMARLNHTGEPRRTSRWRPSLRAVYLITTAHSVAAT</sequence>